<keyword evidence="11" id="KW-1185">Reference proteome</keyword>
<dbReference type="PANTHER" id="PTHR11910">
    <property type="entry name" value="ATP SYNTHASE DELTA CHAIN"/>
    <property type="match status" value="1"/>
</dbReference>
<dbReference type="PRINTS" id="PR00125">
    <property type="entry name" value="ATPASEDELTA"/>
</dbReference>
<evidence type="ECO:0000256" key="6">
    <source>
        <dbReference type="ARBA" id="ARBA00023136"/>
    </source>
</evidence>
<evidence type="ECO:0000256" key="5">
    <source>
        <dbReference type="ARBA" id="ARBA00023065"/>
    </source>
</evidence>
<dbReference type="NCBIfam" id="TIGR01145">
    <property type="entry name" value="ATP_synt_delta"/>
    <property type="match status" value="1"/>
</dbReference>
<comment type="caution">
    <text evidence="10">The sequence shown here is derived from an EMBL/GenBank/DDBJ whole genome shotgun (WGS) entry which is preliminary data.</text>
</comment>
<keyword evidence="6" id="KW-0472">Membrane</keyword>
<keyword evidence="7" id="KW-0066">ATP synthesis</keyword>
<dbReference type="InterPro" id="IPR026015">
    <property type="entry name" value="ATP_synth_OSCP/delta_N_sf"/>
</dbReference>
<dbReference type="EMBL" id="RQTK01000023">
    <property type="protein sequence ID" value="RUS90852.1"/>
    <property type="molecule type" value="Genomic_DNA"/>
</dbReference>
<dbReference type="Pfam" id="PF00213">
    <property type="entry name" value="OSCP"/>
    <property type="match status" value="1"/>
</dbReference>
<keyword evidence="9" id="KW-0175">Coiled coil</keyword>
<keyword evidence="4" id="KW-0375">Hydrogen ion transport</keyword>
<comment type="similarity">
    <text evidence="2">Belongs to the ATPase delta chain family.</text>
</comment>
<dbReference type="SUPFAM" id="SSF47928">
    <property type="entry name" value="N-terminal domain of the delta subunit of the F1F0-ATP synthase"/>
    <property type="match status" value="1"/>
</dbReference>
<name>A0A433UAN9_ELYCH</name>
<evidence type="ECO:0000313" key="10">
    <source>
        <dbReference type="EMBL" id="RUS90852.1"/>
    </source>
</evidence>
<comment type="subcellular location">
    <subcellularLocation>
        <location evidence="1">Membrane</location>
    </subcellularLocation>
</comment>
<dbReference type="STRING" id="188477.A0A433UAN9"/>
<gene>
    <name evidence="10" type="ORF">EGW08_001359</name>
</gene>
<dbReference type="AlphaFoldDB" id="A0A433UAN9"/>
<reference evidence="10 11" key="1">
    <citation type="submission" date="2019-01" db="EMBL/GenBank/DDBJ databases">
        <title>A draft genome assembly of the solar-powered sea slug Elysia chlorotica.</title>
        <authorList>
            <person name="Cai H."/>
            <person name="Li Q."/>
            <person name="Fang X."/>
            <person name="Li J."/>
            <person name="Curtis N.E."/>
            <person name="Altenburger A."/>
            <person name="Shibata T."/>
            <person name="Feng M."/>
            <person name="Maeda T."/>
            <person name="Schwartz J.A."/>
            <person name="Shigenobu S."/>
            <person name="Lundholm N."/>
            <person name="Nishiyama T."/>
            <person name="Yang H."/>
            <person name="Hasebe M."/>
            <person name="Li S."/>
            <person name="Pierce S.K."/>
            <person name="Wang J."/>
        </authorList>
    </citation>
    <scope>NUCLEOTIDE SEQUENCE [LARGE SCALE GENOMIC DNA]</scope>
    <source>
        <strain evidence="10">EC2010</strain>
        <tissue evidence="10">Whole organism of an adult</tissue>
    </source>
</reference>
<organism evidence="10 11">
    <name type="scientific">Elysia chlorotica</name>
    <name type="common">Eastern emerald elysia</name>
    <name type="synonym">Sea slug</name>
    <dbReference type="NCBI Taxonomy" id="188477"/>
    <lineage>
        <taxon>Eukaryota</taxon>
        <taxon>Metazoa</taxon>
        <taxon>Spiralia</taxon>
        <taxon>Lophotrochozoa</taxon>
        <taxon>Mollusca</taxon>
        <taxon>Gastropoda</taxon>
        <taxon>Heterobranchia</taxon>
        <taxon>Euthyneura</taxon>
        <taxon>Panpulmonata</taxon>
        <taxon>Sacoglossa</taxon>
        <taxon>Placobranchoidea</taxon>
        <taxon>Plakobranchidae</taxon>
        <taxon>Elysia</taxon>
    </lineage>
</organism>
<evidence type="ECO:0000256" key="3">
    <source>
        <dbReference type="ARBA" id="ARBA00022448"/>
    </source>
</evidence>
<dbReference type="GO" id="GO:0046933">
    <property type="term" value="F:proton-transporting ATP synthase activity, rotational mechanism"/>
    <property type="evidence" value="ECO:0007669"/>
    <property type="project" value="InterPro"/>
</dbReference>
<evidence type="ECO:0000256" key="4">
    <source>
        <dbReference type="ARBA" id="ARBA00022781"/>
    </source>
</evidence>
<dbReference type="InterPro" id="IPR000711">
    <property type="entry name" value="ATPase_OSCP/dsu"/>
</dbReference>
<sequence>MATNQFTQMVRHFSSSAVRAAKLVQPPIQVFGVEGRYATALYSAASKTSKLEAVEKELSALQADIQKDRRLLEFLSDPSQKRTQKRAAVQNMMKQRKCTDLTTNLFVTLADNGRIKKTPQVLSAFNKIMSAHRGEVICSVVTAKVLDEASMKELRAALQAFLKKGQSLQLQTEVDPSLIGGMKVTIGDRFVDMSMANKIKTYTNLIKQAV</sequence>
<proteinExistence type="inferred from homology"/>
<evidence type="ECO:0000256" key="7">
    <source>
        <dbReference type="ARBA" id="ARBA00023310"/>
    </source>
</evidence>
<protein>
    <recommendedName>
        <fullName evidence="8">Oligomycin sensitivity conferral protein</fullName>
    </recommendedName>
</protein>
<evidence type="ECO:0000313" key="11">
    <source>
        <dbReference type="Proteomes" id="UP000271974"/>
    </source>
</evidence>
<evidence type="ECO:0000256" key="9">
    <source>
        <dbReference type="SAM" id="Coils"/>
    </source>
</evidence>
<dbReference type="Proteomes" id="UP000271974">
    <property type="component" value="Unassembled WGS sequence"/>
</dbReference>
<feature type="coiled-coil region" evidence="9">
    <location>
        <begin position="44"/>
        <end position="71"/>
    </location>
</feature>
<dbReference type="OrthoDB" id="1262810at2759"/>
<evidence type="ECO:0000256" key="2">
    <source>
        <dbReference type="ARBA" id="ARBA00007046"/>
    </source>
</evidence>
<evidence type="ECO:0000256" key="8">
    <source>
        <dbReference type="ARBA" id="ARBA00033369"/>
    </source>
</evidence>
<keyword evidence="5" id="KW-0406">Ion transport</keyword>
<dbReference type="GO" id="GO:0016020">
    <property type="term" value="C:membrane"/>
    <property type="evidence" value="ECO:0007669"/>
    <property type="project" value="UniProtKB-SubCell"/>
</dbReference>
<evidence type="ECO:0000256" key="1">
    <source>
        <dbReference type="ARBA" id="ARBA00004370"/>
    </source>
</evidence>
<accession>A0A433UAN9</accession>
<keyword evidence="3" id="KW-0813">Transport</keyword>
<dbReference type="Gene3D" id="1.10.520.20">
    <property type="entry name" value="N-terminal domain of the delta subunit of the F1F0-ATP synthase"/>
    <property type="match status" value="1"/>
</dbReference>
<dbReference type="HAMAP" id="MF_01416">
    <property type="entry name" value="ATP_synth_delta_bact"/>
    <property type="match status" value="1"/>
</dbReference>